<reference evidence="10" key="1">
    <citation type="submission" date="2017-03" db="EMBL/GenBank/DDBJ databases">
        <title>Phytopthora megakarya and P. palmivora, two closely related causual agents of cacao black pod achieved similar genome size and gene model numbers by different mechanisms.</title>
        <authorList>
            <person name="Ali S."/>
            <person name="Shao J."/>
            <person name="Larry D.J."/>
            <person name="Kronmiller B."/>
            <person name="Shen D."/>
            <person name="Strem M.D."/>
            <person name="Melnick R.L."/>
            <person name="Guiltinan M.J."/>
            <person name="Tyler B.M."/>
            <person name="Meinhardt L.W."/>
            <person name="Bailey B.A."/>
        </authorList>
    </citation>
    <scope>NUCLEOTIDE SEQUENCE [LARGE SCALE GENOMIC DNA]</scope>
    <source>
        <strain evidence="10">zdho120</strain>
    </source>
</reference>
<protein>
    <recommendedName>
        <fullName evidence="11">Reverse transcriptase domain-containing protein</fullName>
    </recommendedName>
</protein>
<dbReference type="GO" id="GO:0015074">
    <property type="term" value="P:DNA integration"/>
    <property type="evidence" value="ECO:0007669"/>
    <property type="project" value="InterPro"/>
</dbReference>
<organism evidence="9 10">
    <name type="scientific">Phytophthora megakarya</name>
    <dbReference type="NCBI Taxonomy" id="4795"/>
    <lineage>
        <taxon>Eukaryota</taxon>
        <taxon>Sar</taxon>
        <taxon>Stramenopiles</taxon>
        <taxon>Oomycota</taxon>
        <taxon>Peronosporomycetes</taxon>
        <taxon>Peronosporales</taxon>
        <taxon>Peronosporaceae</taxon>
        <taxon>Phytophthora</taxon>
    </lineage>
</organism>
<dbReference type="SUPFAM" id="SSF53098">
    <property type="entry name" value="Ribonuclease H-like"/>
    <property type="match status" value="1"/>
</dbReference>
<dbReference type="SUPFAM" id="SSF56672">
    <property type="entry name" value="DNA/RNA polymerases"/>
    <property type="match status" value="1"/>
</dbReference>
<dbReference type="Pfam" id="PF17917">
    <property type="entry name" value="RT_RNaseH"/>
    <property type="match status" value="1"/>
</dbReference>
<dbReference type="PROSITE" id="PS50878">
    <property type="entry name" value="RT_POL"/>
    <property type="match status" value="1"/>
</dbReference>
<dbReference type="Pfam" id="PF00078">
    <property type="entry name" value="RVT_1"/>
    <property type="match status" value="1"/>
</dbReference>
<keyword evidence="3" id="KW-0540">Nuclease</keyword>
<dbReference type="GO" id="GO:0003964">
    <property type="term" value="F:RNA-directed DNA polymerase activity"/>
    <property type="evidence" value="ECO:0007669"/>
    <property type="project" value="UniProtKB-KW"/>
</dbReference>
<dbReference type="PANTHER" id="PTHR37984">
    <property type="entry name" value="PROTEIN CBG26694"/>
    <property type="match status" value="1"/>
</dbReference>
<evidence type="ECO:0000256" key="5">
    <source>
        <dbReference type="ARBA" id="ARBA00022801"/>
    </source>
</evidence>
<dbReference type="Proteomes" id="UP000198211">
    <property type="component" value="Unassembled WGS sequence"/>
</dbReference>
<evidence type="ECO:0000256" key="6">
    <source>
        <dbReference type="ARBA" id="ARBA00022918"/>
    </source>
</evidence>
<evidence type="ECO:0000256" key="3">
    <source>
        <dbReference type="ARBA" id="ARBA00022722"/>
    </source>
</evidence>
<dbReference type="InterPro" id="IPR050951">
    <property type="entry name" value="Retrovirus_Pol_polyprotein"/>
</dbReference>
<feature type="domain" description="Reverse transcriptase" evidence="7">
    <location>
        <begin position="1"/>
        <end position="94"/>
    </location>
</feature>
<dbReference type="AlphaFoldDB" id="A0A225V6U2"/>
<dbReference type="GO" id="GO:0003676">
    <property type="term" value="F:nucleic acid binding"/>
    <property type="evidence" value="ECO:0007669"/>
    <property type="project" value="InterPro"/>
</dbReference>
<name>A0A225V6U2_9STRA</name>
<dbReference type="Gene3D" id="3.30.70.270">
    <property type="match status" value="2"/>
</dbReference>
<dbReference type="OrthoDB" id="121795at2759"/>
<dbReference type="InterPro" id="IPR041373">
    <property type="entry name" value="RT_RNaseH"/>
</dbReference>
<gene>
    <name evidence="9" type="ORF">PHMEG_00028159</name>
</gene>
<evidence type="ECO:0000313" key="9">
    <source>
        <dbReference type="EMBL" id="OWZ00608.1"/>
    </source>
</evidence>
<dbReference type="InterPro" id="IPR043502">
    <property type="entry name" value="DNA/RNA_pol_sf"/>
</dbReference>
<dbReference type="InterPro" id="IPR043128">
    <property type="entry name" value="Rev_trsase/Diguanyl_cyclase"/>
</dbReference>
<dbReference type="PROSITE" id="PS50994">
    <property type="entry name" value="INTEGRASE"/>
    <property type="match status" value="1"/>
</dbReference>
<proteinExistence type="predicted"/>
<evidence type="ECO:0000313" key="10">
    <source>
        <dbReference type="Proteomes" id="UP000198211"/>
    </source>
</evidence>
<evidence type="ECO:0000256" key="2">
    <source>
        <dbReference type="ARBA" id="ARBA00022695"/>
    </source>
</evidence>
<keyword evidence="4" id="KW-0255">Endonuclease</keyword>
<accession>A0A225V6U2</accession>
<dbReference type="GO" id="GO:0016787">
    <property type="term" value="F:hydrolase activity"/>
    <property type="evidence" value="ECO:0007669"/>
    <property type="project" value="UniProtKB-KW"/>
</dbReference>
<evidence type="ECO:0008006" key="11">
    <source>
        <dbReference type="Google" id="ProtNLM"/>
    </source>
</evidence>
<evidence type="ECO:0000259" key="8">
    <source>
        <dbReference type="PROSITE" id="PS50994"/>
    </source>
</evidence>
<sequence>MTDEKIFTPRRVPQGCADAAIHFQKTMEACFTSFFLYQHLLIWIDDLFLYAEGIETYLENLNELFSLMDHFGLKLSVKKSQLYQKEVKWCGRLIDGNDVRHDPDRINTLRSIPYPTTAGELQQFVCAINWMRESIVDFARKVVLLQHRLDSALVSTKRTKRAAAGIKLELTTEECAAYDQVKEALATAATLAFADDAAITLIVTQVTNFDPKTPVTKQQHTLLTCMSGTFTGSQLDWTVIEKEALPFVNAGEKLDYLLLRPKPFRMFCDHRNLLHVFAPDQNVKKHVKGKLLRWAMKLMGFQYIVEHVPGPDNLWADMALRWAGNHVPTATLRRLKTIRQQESLNPQGRTQLRPLDAANFETQTKYPPPDGAERMENGVLTVNNRIWVPAETTDLITRICVVAHCGTQGHRGQHAMVAHLDGIFAIDHLRQVVAKFVKTCWLCLHSRGGNVIPRPWGELIDCRQRNGVLHFDFLDMGPNYGSCNYLLVLKDPATHYGELVVADSAESPVVVEALLAWHSRSGIPPEWISDQETHFKNEVVAELSRRLQTHPWVNGSIDRINRDVLEVVRAMILEYKLSYKDWMHLVPLIQANLNHTAVPSLGNHSPSELFTGFGGSALKQRLMKNKKERGENLVNFAVGDYVLRLRIDEKHGELLEHVSSQGIVLAVDKLKEHTWNSNINDFMILVSWKGLQSIEDSYEPMGDLAKEIRVLVDNYVANVADQQLSESTGSGFEEIKCTAWSTTCSRMRTPKQYLQLEHCVGLRATKNEDGLVYPSVNDDVDP</sequence>
<evidence type="ECO:0000256" key="4">
    <source>
        <dbReference type="ARBA" id="ARBA00022759"/>
    </source>
</evidence>
<keyword evidence="2" id="KW-0548">Nucleotidyltransferase</keyword>
<dbReference type="EMBL" id="NBNE01007477">
    <property type="protein sequence ID" value="OWZ00608.1"/>
    <property type="molecule type" value="Genomic_DNA"/>
</dbReference>
<comment type="caution">
    <text evidence="9">The sequence shown here is derived from an EMBL/GenBank/DDBJ whole genome shotgun (WGS) entry which is preliminary data.</text>
</comment>
<evidence type="ECO:0000259" key="7">
    <source>
        <dbReference type="PROSITE" id="PS50878"/>
    </source>
</evidence>
<evidence type="ECO:0000256" key="1">
    <source>
        <dbReference type="ARBA" id="ARBA00022679"/>
    </source>
</evidence>
<dbReference type="InterPro" id="IPR000477">
    <property type="entry name" value="RT_dom"/>
</dbReference>
<dbReference type="InterPro" id="IPR001584">
    <property type="entry name" value="Integrase_cat-core"/>
</dbReference>
<dbReference type="Gene3D" id="3.30.420.10">
    <property type="entry name" value="Ribonuclease H-like superfamily/Ribonuclease H"/>
    <property type="match status" value="1"/>
</dbReference>
<dbReference type="InterPro" id="IPR012337">
    <property type="entry name" value="RNaseH-like_sf"/>
</dbReference>
<keyword evidence="6" id="KW-0695">RNA-directed DNA polymerase</keyword>
<keyword evidence="5" id="KW-0378">Hydrolase</keyword>
<dbReference type="PANTHER" id="PTHR37984:SF5">
    <property type="entry name" value="PROTEIN NYNRIN-LIKE"/>
    <property type="match status" value="1"/>
</dbReference>
<feature type="domain" description="Integrase catalytic" evidence="8">
    <location>
        <begin position="451"/>
        <end position="614"/>
    </location>
</feature>
<dbReference type="InterPro" id="IPR036397">
    <property type="entry name" value="RNaseH_sf"/>
</dbReference>
<keyword evidence="10" id="KW-1185">Reference proteome</keyword>
<keyword evidence="1" id="KW-0808">Transferase</keyword>
<dbReference type="GO" id="GO:0004519">
    <property type="term" value="F:endonuclease activity"/>
    <property type="evidence" value="ECO:0007669"/>
    <property type="project" value="UniProtKB-KW"/>
</dbReference>